<geneLocation type="plasmid" evidence="2 3">
    <name>pSVL1</name>
</geneLocation>
<dbReference type="KEGG" id="svt:SVTN_39660"/>
<reference evidence="2 3" key="1">
    <citation type="submission" date="2014-12" db="EMBL/GenBank/DDBJ databases">
        <title>Complete genome sequence of Streptomyces vietnamensis strain GIMV4.0001, a genetic manipulable producer of the benzoisochromanequinone antibiotic granaticin.</title>
        <authorList>
            <person name="Deng M.R."/>
            <person name="Guo J."/>
            <person name="Ma L.Y."/>
            <person name="Feng G.D."/>
            <person name="Mo C.Y."/>
            <person name="Zhu H.H."/>
        </authorList>
    </citation>
    <scope>NUCLEOTIDE SEQUENCE [LARGE SCALE GENOMIC DNA]</scope>
    <source>
        <strain evidence="3">GIMV4.0001</strain>
        <plasmid evidence="2 3">pSVL1</plasmid>
    </source>
</reference>
<keyword evidence="2" id="KW-0614">Plasmid</keyword>
<gene>
    <name evidence="2" type="ORF">SVTN_39660</name>
</gene>
<evidence type="ECO:0000259" key="1">
    <source>
        <dbReference type="Pfam" id="PF04149"/>
    </source>
</evidence>
<evidence type="ECO:0000313" key="2">
    <source>
        <dbReference type="EMBL" id="AJF70338.1"/>
    </source>
</evidence>
<evidence type="ECO:0000313" key="3">
    <source>
        <dbReference type="Proteomes" id="UP000031774"/>
    </source>
</evidence>
<dbReference type="Proteomes" id="UP000031774">
    <property type="component" value="Plasmid pSVL1"/>
</dbReference>
<dbReference type="AlphaFoldDB" id="A0A0B5IL27"/>
<name>A0A0B5IL27_9ACTN</name>
<feature type="domain" description="DUF397" evidence="1">
    <location>
        <begin position="8"/>
        <end position="57"/>
    </location>
</feature>
<dbReference type="HOGENOM" id="CLU_131550_2_0_11"/>
<dbReference type="EMBL" id="CP010408">
    <property type="protein sequence ID" value="AJF70338.1"/>
    <property type="molecule type" value="Genomic_DNA"/>
</dbReference>
<proteinExistence type="predicted"/>
<keyword evidence="3" id="KW-1185">Reference proteome</keyword>
<accession>A0A0B5IL27</accession>
<dbReference type="InterPro" id="IPR007278">
    <property type="entry name" value="DUF397"/>
</dbReference>
<sequence length="63" mass="6829">MTAPDSPAWFKSSYSAGEQDCVEVANMPGVLYVRDSKDKTGQTLSFGPAEFSAFVEYASTLEI</sequence>
<protein>
    <recommendedName>
        <fullName evidence="1">DUF397 domain-containing protein</fullName>
    </recommendedName>
</protein>
<dbReference type="Pfam" id="PF04149">
    <property type="entry name" value="DUF397"/>
    <property type="match status" value="1"/>
</dbReference>
<dbReference type="RefSeq" id="WP_041134809.1">
    <property type="nucleotide sequence ID" value="NZ_CP010408.1"/>
</dbReference>
<organism evidence="2 3">
    <name type="scientific">Streptomyces vietnamensis</name>
    <dbReference type="NCBI Taxonomy" id="362257"/>
    <lineage>
        <taxon>Bacteria</taxon>
        <taxon>Bacillati</taxon>
        <taxon>Actinomycetota</taxon>
        <taxon>Actinomycetes</taxon>
        <taxon>Kitasatosporales</taxon>
        <taxon>Streptomycetaceae</taxon>
        <taxon>Streptomyces</taxon>
    </lineage>
</organism>